<comment type="caution">
    <text evidence="3">The sequence shown here is derived from an EMBL/GenBank/DDBJ whole genome shotgun (WGS) entry which is preliminary data.</text>
</comment>
<evidence type="ECO:0000259" key="2">
    <source>
        <dbReference type="PROSITE" id="PS50234"/>
    </source>
</evidence>
<dbReference type="InterPro" id="IPR002035">
    <property type="entry name" value="VWF_A"/>
</dbReference>
<name>A0ABQ0IPH6_9ACTN</name>
<dbReference type="SMART" id="SM00327">
    <property type="entry name" value="VWA"/>
    <property type="match status" value="1"/>
</dbReference>
<evidence type="ECO:0000313" key="3">
    <source>
        <dbReference type="EMBL" id="GAC85459.1"/>
    </source>
</evidence>
<dbReference type="Pfam" id="PF13519">
    <property type="entry name" value="VWA_2"/>
    <property type="match status" value="1"/>
</dbReference>
<feature type="domain" description="VWFA" evidence="2">
    <location>
        <begin position="65"/>
        <end position="246"/>
    </location>
</feature>
<dbReference type="InterPro" id="IPR051266">
    <property type="entry name" value="CLCR"/>
</dbReference>
<keyword evidence="4" id="KW-1185">Reference proteome</keyword>
<dbReference type="EMBL" id="BAOQ01000035">
    <property type="protein sequence ID" value="GAC85459.1"/>
    <property type="molecule type" value="Genomic_DNA"/>
</dbReference>
<dbReference type="InterPro" id="IPR036465">
    <property type="entry name" value="vWFA_dom_sf"/>
</dbReference>
<dbReference type="SUPFAM" id="SSF53300">
    <property type="entry name" value="vWA-like"/>
    <property type="match status" value="1"/>
</dbReference>
<proteinExistence type="predicted"/>
<dbReference type="Gene3D" id="3.40.50.410">
    <property type="entry name" value="von Willebrand factor, type A domain"/>
    <property type="match status" value="1"/>
</dbReference>
<dbReference type="PROSITE" id="PS50234">
    <property type="entry name" value="VWFA"/>
    <property type="match status" value="1"/>
</dbReference>
<gene>
    <name evidence="3" type="ORF">GP2_035_00330</name>
</gene>
<feature type="region of interest" description="Disordered" evidence="1">
    <location>
        <begin position="1"/>
        <end position="24"/>
    </location>
</feature>
<dbReference type="Proteomes" id="UP000035021">
    <property type="component" value="Unassembled WGS sequence"/>
</dbReference>
<evidence type="ECO:0000313" key="4">
    <source>
        <dbReference type="Proteomes" id="UP000035021"/>
    </source>
</evidence>
<evidence type="ECO:0000256" key="1">
    <source>
        <dbReference type="SAM" id="MobiDB-lite"/>
    </source>
</evidence>
<organism evidence="3 4">
    <name type="scientific">Gordonia paraffinivorans NBRC 108238</name>
    <dbReference type="NCBI Taxonomy" id="1223543"/>
    <lineage>
        <taxon>Bacteria</taxon>
        <taxon>Bacillati</taxon>
        <taxon>Actinomycetota</taxon>
        <taxon>Actinomycetes</taxon>
        <taxon>Mycobacteriales</taxon>
        <taxon>Gordoniaceae</taxon>
        <taxon>Gordonia</taxon>
    </lineage>
</organism>
<sequence length="577" mass="58929">MFRDTLGGAHPPQPSGRRPRSRAGRGLTIAAALATCLVAAGCAIEVDGSGRAASGARDVQPNPVPTVVVLDASDSMNTDDAPGPRLAAARAAVTSLATGLPDGTPFGVVAFGSQMPAASTPQATGCADVTTLVPLGPLDREGVDRALAGLKAQGFTPISAALEKAAAQLSPDEPASIVLVSDGESTCEPPPCDTAEAIHRSHPDVTISAVGFRTDDPSLVCVAEKGGGLFVTADNAAQLSSRLAAAQNAEAARSRLSPTGRAGIDIGATLADIRATNPSFPASGRAEGRVTIYRWLDCDYGFDGDVLVSISPGDPPGSAGTTIDGVSRGTPGSRAVELYGEPLEDADGVAVFTADEASGTAYRIGYEGADAIAKGTVTTVILCRCLPSKTSDTSDGPELVEVVAVDGSGRPINGFSVGSTRGSFHDVGYCTHAIGALTTGVYHCGATVDSASACWPSGSQLLCTHSPWVTELRSYSYSGRLPTLSAPDPESRPWGLELEDGSRCAAILGGAFSPQPQGFLYSYGCKRSSGSDLIVYQDPESEELFDKSGSGWTVWAGPPAATATPTKVTKIYRPAAQ</sequence>
<dbReference type="RefSeq" id="WP_006901679.1">
    <property type="nucleotide sequence ID" value="NZ_BAOQ01000035.1"/>
</dbReference>
<protein>
    <recommendedName>
        <fullName evidence="2">VWFA domain-containing protein</fullName>
    </recommendedName>
</protein>
<dbReference type="PANTHER" id="PTHR10579">
    <property type="entry name" value="CALCIUM-ACTIVATED CHLORIDE CHANNEL REGULATOR"/>
    <property type="match status" value="1"/>
</dbReference>
<accession>A0ABQ0IPH6</accession>
<dbReference type="PANTHER" id="PTHR10579:SF43">
    <property type="entry name" value="ZINC FINGER (C3HC4-TYPE RING FINGER) FAMILY PROTEIN"/>
    <property type="match status" value="1"/>
</dbReference>
<reference evidence="3 4" key="1">
    <citation type="submission" date="2013-02" db="EMBL/GenBank/DDBJ databases">
        <title>Whole genome shotgun sequence of Gordonia paraffinivorans NBRC 108238.</title>
        <authorList>
            <person name="Isaki-Nakamura S."/>
            <person name="Hosoyama A."/>
            <person name="Tsuchikane K."/>
            <person name="Ando Y."/>
            <person name="Baba S."/>
            <person name="Ohji S."/>
            <person name="Hamada M."/>
            <person name="Tamura T."/>
            <person name="Yamazoe A."/>
            <person name="Yamazaki S."/>
            <person name="Fujita N."/>
        </authorList>
    </citation>
    <scope>NUCLEOTIDE SEQUENCE [LARGE SCALE GENOMIC DNA]</scope>
    <source>
        <strain evidence="3 4">NBRC 108238</strain>
    </source>
</reference>